<dbReference type="EMBL" id="JBHSGN010000165">
    <property type="protein sequence ID" value="MFC4676997.1"/>
    <property type="molecule type" value="Genomic_DNA"/>
</dbReference>
<name>A0ABV9L3Q9_9BACT</name>
<sequence length="1369" mass="154243">MKKISLFILFIVSVCMSAQDPGLDYKISSRQLSPQAYEFARYGNIPAKHFVGEVDFSVSLYTYKDRDFTIPITLQYNGNGFMPNKNEGMIGLDWSLNVGGAITRNVHGVPDEGGDLDVLGVLNASKSNIYNYAVPFNDKIISSPVENIANAPCSYTAHRNTSISNNNYGELCPDGFSFYMPGHSGKFNIGWDGKSQVAGNKPYQIIFSDYFHSTSASDRYITIVTPDGYRYIFGGQNEAEETSTYFPDQSNLANQKTIRTAWFLRKIVAPNKREVEFIYKSVAPPDMGNEYTPSYRFGHQSLIFKKSFKSITAGSPQIEKTSLTVNSFLSLENEEYLTYELIRQSSLDKIIIDKKTVIEFSYKEKEKTFYTDAEIPQSLYRNFNKKNLQMTNIAINYNNILLKNISFKQDYLGTSEASRLFLTGLTSGDEKYSFDYYNLDKIPRPYLQGIDHWGYYNGKPYLIPEMKITMDGMNIIIDSDKQRTANEELGKVGMLRRVLYPTGGGSIFHYGLHYWDYQVRRGYSTQEEVSNSFPGQPFPHEVGGSRIDKIEDFDDNGNIVNVREFTYNKGVLLYYPNYLRKITAGINGSNYVNADFYTNATGSSVFPSEKYIQYAEVIEKSSNNGSAVYRFTSYLDPENRDQFNITPTSYQKVLIDSYATWPPILDFKGDDRSYRRGLPIEKAYYDNESKVVYKEETKYAIQSSSGQNYIMALNRGNFLTSKYRIENYAYLPVETKHYDYRNGIPVISTLQTEYNEKYLVKKETDVENVLVTEYKYPHDLRTTSPYGDMVNLNMLTPVLEKKVSRAGAMLYEHIIKYSGNNFNGNILYLPSATYSKNRGEAAGTLHTSFNNYDAYGNPVAVTGKDNISNVYLWGYRGVYPVAEIRNATYAQVKTALNNALPESLSLAEVPDMTIVESLRDHSGLKDAHITTYTNKPFVGMLTVTAPDKTITYYEYNNYNRLSAIKNHSQEKLSSYLYNLTPTIPIDIKMNVNATYSLRYPVNFVVEAGGGSGQFKYSWYIKDNSGNVLSSLLDATSTIFSYKFSNPVKAYITCIITDIQTGKYREFTKPFEVIIPPVSNISLTYNDFYVMHTTNTYNVYIDGGSGEFTYDWYIKNASNQSIVAQQLNSSSNTFSAILTQKGIMNLICKVKDLKSGLSTEKTVSFTVKPMVLTLYVGYSFNISDKSNMSVDITGGSGSYQYSWKMTDVTTNIVLSQSTDARFVTTYTKLGDMKISCTVKDIVRGDTEEISRTIKVVPPPIQFTNIITSNNSSSTKVITADIDCYEATNLRFTIGFGGSSGSASYKIGPSSYSKSSNGSETVNIAFPKGKSTVELRLYKSSMGSAGAWITIDAVNSGNNTIGIDRVLNINM</sequence>
<dbReference type="Proteomes" id="UP001596023">
    <property type="component" value="Unassembled WGS sequence"/>
</dbReference>
<gene>
    <name evidence="2" type="ORF">ACFO6W_25275</name>
</gene>
<proteinExistence type="predicted"/>
<protein>
    <recommendedName>
        <fullName evidence="4">Ig-like domain-containing protein</fullName>
    </recommendedName>
</protein>
<evidence type="ECO:0008006" key="4">
    <source>
        <dbReference type="Google" id="ProtNLM"/>
    </source>
</evidence>
<organism evidence="2 3">
    <name type="scientific">Dysgonomonas termitidis</name>
    <dbReference type="NCBI Taxonomy" id="1516126"/>
    <lineage>
        <taxon>Bacteria</taxon>
        <taxon>Pseudomonadati</taxon>
        <taxon>Bacteroidota</taxon>
        <taxon>Bacteroidia</taxon>
        <taxon>Bacteroidales</taxon>
        <taxon>Dysgonomonadaceae</taxon>
        <taxon>Dysgonomonas</taxon>
    </lineage>
</organism>
<keyword evidence="1" id="KW-0732">Signal</keyword>
<feature type="signal peptide" evidence="1">
    <location>
        <begin position="1"/>
        <end position="18"/>
    </location>
</feature>
<accession>A0ABV9L3Q9</accession>
<dbReference type="RefSeq" id="WP_380001757.1">
    <property type="nucleotide sequence ID" value="NZ_JBHSGN010000165.1"/>
</dbReference>
<feature type="chain" id="PRO_5045456512" description="Ig-like domain-containing protein" evidence="1">
    <location>
        <begin position="19"/>
        <end position="1369"/>
    </location>
</feature>
<evidence type="ECO:0000313" key="3">
    <source>
        <dbReference type="Proteomes" id="UP001596023"/>
    </source>
</evidence>
<reference evidence="3" key="1">
    <citation type="journal article" date="2019" name="Int. J. Syst. Evol. Microbiol.">
        <title>The Global Catalogue of Microorganisms (GCM) 10K type strain sequencing project: providing services to taxonomists for standard genome sequencing and annotation.</title>
        <authorList>
            <consortium name="The Broad Institute Genomics Platform"/>
            <consortium name="The Broad Institute Genome Sequencing Center for Infectious Disease"/>
            <person name="Wu L."/>
            <person name="Ma J."/>
        </authorList>
    </citation>
    <scope>NUCLEOTIDE SEQUENCE [LARGE SCALE GENOMIC DNA]</scope>
    <source>
        <strain evidence="3">CCUG 66188</strain>
    </source>
</reference>
<comment type="caution">
    <text evidence="2">The sequence shown here is derived from an EMBL/GenBank/DDBJ whole genome shotgun (WGS) entry which is preliminary data.</text>
</comment>
<keyword evidence="3" id="KW-1185">Reference proteome</keyword>
<evidence type="ECO:0000313" key="2">
    <source>
        <dbReference type="EMBL" id="MFC4676997.1"/>
    </source>
</evidence>
<evidence type="ECO:0000256" key="1">
    <source>
        <dbReference type="SAM" id="SignalP"/>
    </source>
</evidence>